<accession>A0A2H0KTX2</accession>
<dbReference type="NCBIfam" id="TIGR02532">
    <property type="entry name" value="IV_pilin_GFxxxE"/>
    <property type="match status" value="1"/>
</dbReference>
<evidence type="ECO:0000256" key="1">
    <source>
        <dbReference type="ARBA" id="ARBA00004167"/>
    </source>
</evidence>
<keyword evidence="2" id="KW-0488">Methylation</keyword>
<gene>
    <name evidence="7" type="ORF">COV84_00335</name>
</gene>
<dbReference type="InterPro" id="IPR012902">
    <property type="entry name" value="N_methyl_site"/>
</dbReference>
<evidence type="ECO:0000256" key="5">
    <source>
        <dbReference type="ARBA" id="ARBA00023136"/>
    </source>
</evidence>
<comment type="caution">
    <text evidence="7">The sequence shown here is derived from an EMBL/GenBank/DDBJ whole genome shotgun (WGS) entry which is preliminary data.</text>
</comment>
<dbReference type="Proteomes" id="UP000229317">
    <property type="component" value="Unassembled WGS sequence"/>
</dbReference>
<dbReference type="Gene3D" id="3.30.700.10">
    <property type="entry name" value="Glycoprotein, Type 4 Pilin"/>
    <property type="match status" value="1"/>
</dbReference>
<evidence type="ECO:0000256" key="2">
    <source>
        <dbReference type="ARBA" id="ARBA00022481"/>
    </source>
</evidence>
<dbReference type="SUPFAM" id="SSF54523">
    <property type="entry name" value="Pili subunits"/>
    <property type="match status" value="1"/>
</dbReference>
<dbReference type="InterPro" id="IPR045584">
    <property type="entry name" value="Pilin-like"/>
</dbReference>
<feature type="transmembrane region" description="Helical" evidence="6">
    <location>
        <begin position="7"/>
        <end position="31"/>
    </location>
</feature>
<sequence length="146" mass="15388">MFKKKRGFTLIELLVVIAIIGILATIVLVSLNTARVKARDARRQSDMHQIALAMEMCYDDTACNGGAEGQYLEVTAVTGPTAIGTYMPVVPTTAGGAGTAYSWVVNTGNQSKYLVCAALEISGAGYVYSTQNGTKTVTGTCPTVLE</sequence>
<keyword evidence="3 6" id="KW-0812">Transmembrane</keyword>
<dbReference type="GO" id="GO:0015628">
    <property type="term" value="P:protein secretion by the type II secretion system"/>
    <property type="evidence" value="ECO:0007669"/>
    <property type="project" value="InterPro"/>
</dbReference>
<keyword evidence="4 6" id="KW-1133">Transmembrane helix</keyword>
<keyword evidence="5 6" id="KW-0472">Membrane</keyword>
<dbReference type="GO" id="GO:0015627">
    <property type="term" value="C:type II protein secretion system complex"/>
    <property type="evidence" value="ECO:0007669"/>
    <property type="project" value="InterPro"/>
</dbReference>
<dbReference type="GO" id="GO:0016020">
    <property type="term" value="C:membrane"/>
    <property type="evidence" value="ECO:0007669"/>
    <property type="project" value="UniProtKB-SubCell"/>
</dbReference>
<evidence type="ECO:0000313" key="8">
    <source>
        <dbReference type="Proteomes" id="UP000229317"/>
    </source>
</evidence>
<organism evidence="7 8">
    <name type="scientific">Candidatus Portnoybacteria bacterium CG11_big_fil_rev_8_21_14_0_20_40_15</name>
    <dbReference type="NCBI Taxonomy" id="1974817"/>
    <lineage>
        <taxon>Bacteria</taxon>
        <taxon>Candidatus Portnoyibacteriota</taxon>
    </lineage>
</organism>
<evidence type="ECO:0000256" key="4">
    <source>
        <dbReference type="ARBA" id="ARBA00022989"/>
    </source>
</evidence>
<evidence type="ECO:0008006" key="9">
    <source>
        <dbReference type="Google" id="ProtNLM"/>
    </source>
</evidence>
<dbReference type="PROSITE" id="PS00409">
    <property type="entry name" value="PROKAR_NTER_METHYL"/>
    <property type="match status" value="1"/>
</dbReference>
<dbReference type="Pfam" id="PF07963">
    <property type="entry name" value="N_methyl"/>
    <property type="match status" value="1"/>
</dbReference>
<proteinExistence type="predicted"/>
<reference evidence="7 8" key="1">
    <citation type="submission" date="2017-09" db="EMBL/GenBank/DDBJ databases">
        <title>Depth-based differentiation of microbial function through sediment-hosted aquifers and enrichment of novel symbionts in the deep terrestrial subsurface.</title>
        <authorList>
            <person name="Probst A.J."/>
            <person name="Ladd B."/>
            <person name="Jarett J.K."/>
            <person name="Geller-Mcgrath D.E."/>
            <person name="Sieber C.M."/>
            <person name="Emerson J.B."/>
            <person name="Anantharaman K."/>
            <person name="Thomas B.C."/>
            <person name="Malmstrom R."/>
            <person name="Stieglmeier M."/>
            <person name="Klingl A."/>
            <person name="Woyke T."/>
            <person name="Ryan C.M."/>
            <person name="Banfield J.F."/>
        </authorList>
    </citation>
    <scope>NUCLEOTIDE SEQUENCE [LARGE SCALE GENOMIC DNA]</scope>
    <source>
        <strain evidence="7">CG11_big_fil_rev_8_21_14_0_20_40_15</strain>
    </source>
</reference>
<dbReference type="EMBL" id="PCVO01000004">
    <property type="protein sequence ID" value="PIQ75598.1"/>
    <property type="molecule type" value="Genomic_DNA"/>
</dbReference>
<evidence type="ECO:0000256" key="6">
    <source>
        <dbReference type="SAM" id="Phobius"/>
    </source>
</evidence>
<dbReference type="AlphaFoldDB" id="A0A2H0KTX2"/>
<comment type="subcellular location">
    <subcellularLocation>
        <location evidence="1">Membrane</location>
        <topology evidence="1">Single-pass membrane protein</topology>
    </subcellularLocation>
</comment>
<protein>
    <recommendedName>
        <fullName evidence="9">Type II secretion system protein GspG C-terminal domain-containing protein</fullName>
    </recommendedName>
</protein>
<evidence type="ECO:0000256" key="3">
    <source>
        <dbReference type="ARBA" id="ARBA00022692"/>
    </source>
</evidence>
<dbReference type="PRINTS" id="PR00885">
    <property type="entry name" value="BCTERIALGSPH"/>
</dbReference>
<dbReference type="InterPro" id="IPR002416">
    <property type="entry name" value="T2SS_protein-GspH"/>
</dbReference>
<name>A0A2H0KTX2_9BACT</name>
<dbReference type="PANTHER" id="PTHR30093">
    <property type="entry name" value="GENERAL SECRETION PATHWAY PROTEIN G"/>
    <property type="match status" value="1"/>
</dbReference>
<evidence type="ECO:0000313" key="7">
    <source>
        <dbReference type="EMBL" id="PIQ75598.1"/>
    </source>
</evidence>